<name>A0ABN8XKT9_RANTA</name>
<evidence type="ECO:0000313" key="3">
    <source>
        <dbReference type="Proteomes" id="UP001176941"/>
    </source>
</evidence>
<dbReference type="EMBL" id="CATKSN020000321">
    <property type="protein sequence ID" value="CAI9149458.1"/>
    <property type="molecule type" value="Genomic_DNA"/>
</dbReference>
<accession>A0ABN8XKT9</accession>
<keyword evidence="3" id="KW-1185">Reference proteome</keyword>
<protein>
    <submittedName>
        <fullName evidence="2">Uncharacterized protein</fullName>
    </submittedName>
</protein>
<feature type="region of interest" description="Disordered" evidence="1">
    <location>
        <begin position="103"/>
        <end position="140"/>
    </location>
</feature>
<sequence>MKPKRFTSDKWKNIGTRRKDKRIRDDYQLSDILAGMPLPYVHAGRCRRCVRIYTCLVRRARKQRWEIRRWRAKGVDLTKYTHDFSDAKDIDWLKEMQAQGKLDLPPPTLCEKQLTPQQLRQQQQQRAEQGEREGDEEGRL</sequence>
<evidence type="ECO:0000313" key="2">
    <source>
        <dbReference type="EMBL" id="CAI9149458.1"/>
    </source>
</evidence>
<dbReference type="Proteomes" id="UP001176941">
    <property type="component" value="Unassembled WGS sequence"/>
</dbReference>
<feature type="compositionally biased region" description="Basic and acidic residues" evidence="1">
    <location>
        <begin position="128"/>
        <end position="140"/>
    </location>
</feature>
<proteinExistence type="predicted"/>
<gene>
    <name evidence="2" type="ORF">MRATA1EN1_LOCUS31076</name>
</gene>
<organism evidence="2 3">
    <name type="scientific">Rangifer tarandus platyrhynchus</name>
    <name type="common">Svalbard reindeer</name>
    <dbReference type="NCBI Taxonomy" id="3082113"/>
    <lineage>
        <taxon>Eukaryota</taxon>
        <taxon>Metazoa</taxon>
        <taxon>Chordata</taxon>
        <taxon>Craniata</taxon>
        <taxon>Vertebrata</taxon>
        <taxon>Euteleostomi</taxon>
        <taxon>Mammalia</taxon>
        <taxon>Eutheria</taxon>
        <taxon>Laurasiatheria</taxon>
        <taxon>Artiodactyla</taxon>
        <taxon>Ruminantia</taxon>
        <taxon>Pecora</taxon>
        <taxon>Cervidae</taxon>
        <taxon>Odocoileinae</taxon>
        <taxon>Rangifer</taxon>
    </lineage>
</organism>
<evidence type="ECO:0000256" key="1">
    <source>
        <dbReference type="SAM" id="MobiDB-lite"/>
    </source>
</evidence>
<reference evidence="2" key="1">
    <citation type="submission" date="2023-04" db="EMBL/GenBank/DDBJ databases">
        <authorList>
            <consortium name="ELIXIR-Norway"/>
        </authorList>
    </citation>
    <scope>NUCLEOTIDE SEQUENCE [LARGE SCALE GENOMIC DNA]</scope>
</reference>
<comment type="caution">
    <text evidence="2">The sequence shown here is derived from an EMBL/GenBank/DDBJ whole genome shotgun (WGS) entry which is preliminary data.</text>
</comment>
<feature type="compositionally biased region" description="Low complexity" evidence="1">
    <location>
        <begin position="117"/>
        <end position="127"/>
    </location>
</feature>